<dbReference type="Pfam" id="PF00496">
    <property type="entry name" value="SBP_bac_5"/>
    <property type="match status" value="1"/>
</dbReference>
<evidence type="ECO:0000313" key="3">
    <source>
        <dbReference type="EMBL" id="GAA4998135.1"/>
    </source>
</evidence>
<evidence type="ECO:0000256" key="1">
    <source>
        <dbReference type="ARBA" id="ARBA00022729"/>
    </source>
</evidence>
<keyword evidence="1" id="KW-0732">Signal</keyword>
<reference evidence="4" key="1">
    <citation type="journal article" date="2019" name="Int. J. Syst. Evol. Microbiol.">
        <title>The Global Catalogue of Microorganisms (GCM) 10K type strain sequencing project: providing services to taxonomists for standard genome sequencing and annotation.</title>
        <authorList>
            <consortium name="The Broad Institute Genomics Platform"/>
            <consortium name="The Broad Institute Genome Sequencing Center for Infectious Disease"/>
            <person name="Wu L."/>
            <person name="Ma J."/>
        </authorList>
    </citation>
    <scope>NUCLEOTIDE SEQUENCE [LARGE SCALE GENOMIC DNA]</scope>
    <source>
        <strain evidence="4">JCM 17986</strain>
    </source>
</reference>
<comment type="caution">
    <text evidence="3">The sequence shown here is derived from an EMBL/GenBank/DDBJ whole genome shotgun (WGS) entry which is preliminary data.</text>
</comment>
<keyword evidence="4" id="KW-1185">Reference proteome</keyword>
<dbReference type="Gene3D" id="3.10.105.10">
    <property type="entry name" value="Dipeptide-binding Protein, Domain 3"/>
    <property type="match status" value="1"/>
</dbReference>
<gene>
    <name evidence="3" type="ORF">GCM10023205_84930</name>
</gene>
<dbReference type="EMBL" id="BAABHS010000079">
    <property type="protein sequence ID" value="GAA4998135.1"/>
    <property type="molecule type" value="Genomic_DNA"/>
</dbReference>
<name>A0ABP9IHN5_9ACTN</name>
<feature type="domain" description="Solute-binding protein family 5" evidence="2">
    <location>
        <begin position="97"/>
        <end position="442"/>
    </location>
</feature>
<dbReference type="InterPro" id="IPR030678">
    <property type="entry name" value="Peptide/Ni-bd"/>
</dbReference>
<protein>
    <submittedName>
        <fullName evidence="3">ABC transporter substrate-binding protein</fullName>
    </submittedName>
</protein>
<dbReference type="SUPFAM" id="SSF53850">
    <property type="entry name" value="Periplasmic binding protein-like II"/>
    <property type="match status" value="1"/>
</dbReference>
<dbReference type="InterPro" id="IPR000914">
    <property type="entry name" value="SBP_5_dom"/>
</dbReference>
<organism evidence="3 4">
    <name type="scientific">Yinghuangia aomiensis</name>
    <dbReference type="NCBI Taxonomy" id="676205"/>
    <lineage>
        <taxon>Bacteria</taxon>
        <taxon>Bacillati</taxon>
        <taxon>Actinomycetota</taxon>
        <taxon>Actinomycetes</taxon>
        <taxon>Kitasatosporales</taxon>
        <taxon>Streptomycetaceae</taxon>
        <taxon>Yinghuangia</taxon>
    </lineage>
</organism>
<dbReference type="Gene3D" id="3.40.190.10">
    <property type="entry name" value="Periplasmic binding protein-like II"/>
    <property type="match status" value="1"/>
</dbReference>
<evidence type="ECO:0000259" key="2">
    <source>
        <dbReference type="Pfam" id="PF00496"/>
    </source>
</evidence>
<dbReference type="PANTHER" id="PTHR30290">
    <property type="entry name" value="PERIPLASMIC BINDING COMPONENT OF ABC TRANSPORTER"/>
    <property type="match status" value="1"/>
</dbReference>
<dbReference type="Proteomes" id="UP001500466">
    <property type="component" value="Unassembled WGS sequence"/>
</dbReference>
<accession>A0ABP9IHN5</accession>
<proteinExistence type="predicted"/>
<dbReference type="CDD" id="cd00995">
    <property type="entry name" value="PBP2_NikA_DppA_OppA_like"/>
    <property type="match status" value="1"/>
</dbReference>
<dbReference type="InterPro" id="IPR039424">
    <property type="entry name" value="SBP_5"/>
</dbReference>
<evidence type="ECO:0000313" key="4">
    <source>
        <dbReference type="Proteomes" id="UP001500466"/>
    </source>
</evidence>
<dbReference type="PIRSF" id="PIRSF002741">
    <property type="entry name" value="MppA"/>
    <property type="match status" value="1"/>
</dbReference>
<dbReference type="PANTHER" id="PTHR30290:SF38">
    <property type="entry name" value="D,D-DIPEPTIDE-BINDING PERIPLASMIC PROTEIN DDPA-RELATED"/>
    <property type="match status" value="1"/>
</dbReference>
<sequence>MARPENTPHRRPLPALLRSRGAAVAGALALGLAVSACGSSDKSSAGGGSGERAMTMVAVSDSKSLDPFRTLYLAVTDEPRMSALYDPMFYFDPADGKVKPHLAESLTTADGGATWTLKLRPGVTFSDGTPFDAAAVKLNWETHAKPETRSYLAAYATGLKTEVVDPLTLTVTPTSPNPTFDRMIATKLTYIEAPSAITKGLESAGTQPVGAGPFMLKSWTRGSEQVFVKNPNYWQKDKGLPKLDKLTVKVVADLAQEYNTVKSGGADIYHSSDPGYLTKAKQELNANEMTALGGQGVLFNLTKAPFEDPRARRALTLAMDPEEFPKTLNNGMHPTRSIFSASPFFDPSAQQPAPNRDEAQKLFDELAAEGKKVDFTFLVASTPQSNKVAEYLQSRVQGFKNVTMRVESLEINTFTMKYAMQHDFQAAQVQQWYAEPEPDLTSNFLSTGLLNAGGWKSPDADKALAAGRASADPAVRKAAYADFQKAMANELPFAVYSTSVVGPIYSKKVTGVQTYNVGVVFMDRIGVG</sequence>